<keyword evidence="2" id="KW-0597">Phosphoprotein</keyword>
<name>A0A4Z2BRQ8_9TELE</name>
<dbReference type="Proteomes" id="UP000516260">
    <property type="component" value="Chromosome 19"/>
</dbReference>
<evidence type="ECO:0000256" key="5">
    <source>
        <dbReference type="SAM" id="Coils"/>
    </source>
</evidence>
<gene>
    <name evidence="6" type="ORF">fugu_017683</name>
</gene>
<dbReference type="PANTHER" id="PTHR14514:SF7">
    <property type="entry name" value="KASH DOMAIN-CONTAINING PROTEIN"/>
    <property type="match status" value="1"/>
</dbReference>
<keyword evidence="5" id="KW-0175">Coiled coil</keyword>
<evidence type="ECO:0000256" key="3">
    <source>
        <dbReference type="ARBA" id="ARBA00022737"/>
    </source>
</evidence>
<dbReference type="PANTHER" id="PTHR14514">
    <property type="entry name" value="PKA ANCHORING PROTEIN"/>
    <property type="match status" value="1"/>
</dbReference>
<keyword evidence="3" id="KW-0677">Repeat</keyword>
<comment type="caution">
    <text evidence="6">The sequence shown here is derived from an EMBL/GenBank/DDBJ whole genome shotgun (WGS) entry which is preliminary data.</text>
</comment>
<evidence type="ECO:0000256" key="2">
    <source>
        <dbReference type="ARBA" id="ARBA00022553"/>
    </source>
</evidence>
<dbReference type="SUPFAM" id="SSF46966">
    <property type="entry name" value="Spectrin repeat"/>
    <property type="match status" value="1"/>
</dbReference>
<evidence type="ECO:0000313" key="6">
    <source>
        <dbReference type="EMBL" id="TNM94924.1"/>
    </source>
</evidence>
<keyword evidence="7" id="KW-1185">Reference proteome</keyword>
<protein>
    <recommendedName>
        <fullName evidence="8">KASH domain-containing protein</fullName>
    </recommendedName>
</protein>
<feature type="coiled-coil region" evidence="5">
    <location>
        <begin position="1413"/>
        <end position="1440"/>
    </location>
</feature>
<evidence type="ECO:0000256" key="1">
    <source>
        <dbReference type="ARBA" id="ARBA00004308"/>
    </source>
</evidence>
<dbReference type="EMBL" id="SWLE01000011">
    <property type="protein sequence ID" value="TNM94924.1"/>
    <property type="molecule type" value="Genomic_DNA"/>
</dbReference>
<keyword evidence="4" id="KW-0472">Membrane</keyword>
<comment type="subcellular location">
    <subcellularLocation>
        <location evidence="1">Endomembrane system</location>
    </subcellularLocation>
</comment>
<proteinExistence type="predicted"/>
<evidence type="ECO:0000256" key="4">
    <source>
        <dbReference type="ARBA" id="ARBA00023136"/>
    </source>
</evidence>
<reference evidence="6 7" key="1">
    <citation type="submission" date="2019-04" db="EMBL/GenBank/DDBJ databases">
        <title>The sequence and de novo assembly of Takifugu bimaculatus genome using PacBio and Hi-C technologies.</title>
        <authorList>
            <person name="Xu P."/>
            <person name="Liu B."/>
            <person name="Zhou Z."/>
        </authorList>
    </citation>
    <scope>NUCLEOTIDE SEQUENCE [LARGE SCALE GENOMIC DNA]</scope>
    <source>
        <strain evidence="6">TB-2018</strain>
        <tissue evidence="6">Muscle</tissue>
    </source>
</reference>
<evidence type="ECO:0008006" key="8">
    <source>
        <dbReference type="Google" id="ProtNLM"/>
    </source>
</evidence>
<evidence type="ECO:0000313" key="7">
    <source>
        <dbReference type="Proteomes" id="UP000516260"/>
    </source>
</evidence>
<feature type="coiled-coil region" evidence="5">
    <location>
        <begin position="1153"/>
        <end position="1180"/>
    </location>
</feature>
<accession>A0A4Z2BRQ8</accession>
<organism evidence="6 7">
    <name type="scientific">Takifugu bimaculatus</name>
    <dbReference type="NCBI Taxonomy" id="433685"/>
    <lineage>
        <taxon>Eukaryota</taxon>
        <taxon>Metazoa</taxon>
        <taxon>Chordata</taxon>
        <taxon>Craniata</taxon>
        <taxon>Vertebrata</taxon>
        <taxon>Euteleostomi</taxon>
        <taxon>Actinopterygii</taxon>
        <taxon>Neopterygii</taxon>
        <taxon>Teleostei</taxon>
        <taxon>Neoteleostei</taxon>
        <taxon>Acanthomorphata</taxon>
        <taxon>Eupercaria</taxon>
        <taxon>Tetraodontiformes</taxon>
        <taxon>Tetradontoidea</taxon>
        <taxon>Tetraodontidae</taxon>
        <taxon>Takifugu</taxon>
    </lineage>
</organism>
<sequence length="1540" mass="174490">MEPEERVLDLAGREIAGGPAESYGVQSMLGMLSEIQTLVERSNIINRSPHIDLNWYLQFSSDEPEIRLARTVRRVLACRYQPAQLDLIAMAGQVREAEEFQCCVQDQVGAMKSMMATRVCDPDSLKRVEGQWGDALLDASATVHVKATQLGQVKDYHKKMKVIRAFLQVVQGEKDKMNLNSLGSSALQADGLQALLQTMEGKKGMLEELLCLGSQLSVHLSDSESSGALLAQLGDVQEEWRHLGSLKPSLKLCRSLDSEATDTFGYLCLRAELKLYNQLCLRFQAQLDSLTLISLGQKEKDETIHNLLDLKSLISVTKSKLDTSTYNCYGTLTAKANKQIQEWIEWAKQAENHIAVGPQLALFPEEAYVQIAEMKKFQSDFSSKRLKLRVESEQMKDVFMEKAEILQLWQATVGLYETVDKNLECILDTMKKNLEDREKLFFQLANMDAWLVEIVGKKDPYTHVDSISKADLGKLESELKSIKSSTVDLENHMKQLEAVMDSCREISPDLSPGESHYLVNRLSGLWAMLDGLVAHEKASCWELEELIFKRRSSEEELSNIQISLQQISVALEQERFPLSHETILTLEHLMHMLIEHQWEVQELQHCQETKRSSLLCTIGELQDKCKALSVNAYEQDKYLHLRKQMEESISITREQTQCVKATTVSVGERFRLCQTLLVELPLVKTQCQEAADQLEAIAQDLSPSELHSERQRIIQNVETLGSWEHSITEDIKYLENKILLGLDFSSEFPLFIEHLQKIRAELGGVEPVKPDEKVIDIKLQRCWVIWRNLECGVRVLEGLGQKEKIEKKNSKDLYALKSAAKHECQLRMESLSRARESLKDYHWAAQGAISFLHNAEATFLTAPGGFSDCTEEQKQTQQALEALEAGFQAHISHLSGLLPQQSCLSCPDTEELHISILSQLTVGRAIMEAQAQIRLESLQRCKMRQRGHKKCHEALGQLLSGLQTKLSEWAAEKTTSFEKCVGQQEAATLLMEDLRSVSTQIEELRAGCPMQGCGVGKGGELGALWRRWLCLRRGIGLLTAHAQQRANEWRDITASIKESRRCLNTLQADVLDTSTVSFTMVDPQELLGRAEMHQAALQVQQQALASLQHRMEQVLISSTSQEPLSPGPVGKTLAMSRESVVSLKERNLLVLAAAQAEEFREELSSQRAKLERIRERAQIRYPVIPADICRRLDEAHLSIQKEEERLTGKKNPVWKLDSQVAELESSLETVKVLLEQQSPTVDEAQHLLKHVWDKLDAWHSRLMLLENEVEDLAEDHPDQAHILVDQLTRPLQLYQNAAQMAEQRTAFLGKIPTCLQEFDGILYSATCWLEEAQSWLYAPCSFTTAKNLQNHANSLQLVLDDSERIRLVMQDFRAVLDDICSVCNMSWQKDRLQQSDQQVHKMQRTILEQLELFVQAVQEVEAMEEEVKTLDNNVAKIQAILSSVDNSSLSLREQQVILTNMASIRRTLEEVESCKGELHLPQGAEESLLIFSRAQQLLQTVQELEQLTEQQSMQLQSQEPGANCNVRSRRGEQELSLFVL</sequence>